<proteinExistence type="predicted"/>
<organism evidence="1 2">
    <name type="scientific">Xylella taiwanensis</name>
    <dbReference type="NCBI Taxonomy" id="1444770"/>
    <lineage>
        <taxon>Bacteria</taxon>
        <taxon>Pseudomonadati</taxon>
        <taxon>Pseudomonadota</taxon>
        <taxon>Gammaproteobacteria</taxon>
        <taxon>Lysobacterales</taxon>
        <taxon>Lysobacteraceae</taxon>
        <taxon>Xylella</taxon>
    </lineage>
</organism>
<dbReference type="GeneID" id="68900049"/>
<sequence length="55" mass="6291">MCIRKTRIQVMPYSLRINLRKVIQQHWGNTLASFVAKLIGVNQSPDIDILVVQPS</sequence>
<evidence type="ECO:0008006" key="3">
    <source>
        <dbReference type="Google" id="ProtNLM"/>
    </source>
</evidence>
<gene>
    <name evidence="1" type="ORF">LPH55_06755</name>
</gene>
<evidence type="ECO:0000313" key="1">
    <source>
        <dbReference type="EMBL" id="MCD8473162.1"/>
    </source>
</evidence>
<reference evidence="1" key="1">
    <citation type="submission" date="2021-11" db="EMBL/GenBank/DDBJ databases">
        <title>Genome sequence of Xylella taiwanensis PLS432.</title>
        <authorList>
            <person name="Weng L.-W."/>
            <person name="Su C.-C."/>
            <person name="Tsai C.-W."/>
            <person name="Kuo C.-H."/>
        </authorList>
    </citation>
    <scope>NUCLEOTIDE SEQUENCE</scope>
    <source>
        <strain evidence="1">PLS432</strain>
    </source>
</reference>
<dbReference type="RefSeq" id="WP_160199297.1">
    <property type="nucleotide sequence ID" value="NZ_CP053627.1"/>
</dbReference>
<dbReference type="EMBL" id="JAJPPU010000002">
    <property type="protein sequence ID" value="MCD8473162.1"/>
    <property type="molecule type" value="Genomic_DNA"/>
</dbReference>
<accession>A0ABS8TX78</accession>
<keyword evidence="2" id="KW-1185">Reference proteome</keyword>
<comment type="caution">
    <text evidence="1">The sequence shown here is derived from an EMBL/GenBank/DDBJ whole genome shotgun (WGS) entry which is preliminary data.</text>
</comment>
<name>A0ABS8TX78_9GAMM</name>
<protein>
    <recommendedName>
        <fullName evidence="3">Polymerase nucleotidyl transferase domain-containing protein</fullName>
    </recommendedName>
</protein>
<dbReference type="Proteomes" id="UP001430701">
    <property type="component" value="Unassembled WGS sequence"/>
</dbReference>
<evidence type="ECO:0000313" key="2">
    <source>
        <dbReference type="Proteomes" id="UP001430701"/>
    </source>
</evidence>